<evidence type="ECO:0000256" key="1">
    <source>
        <dbReference type="ARBA" id="ARBA00004239"/>
    </source>
</evidence>
<evidence type="ECO:0000256" key="7">
    <source>
        <dbReference type="ARBA" id="ARBA00023278"/>
    </source>
</evidence>
<comment type="subcellular location">
    <subcellularLocation>
        <location evidence="1">Secreted</location>
        <location evidence="1">Extracellular space</location>
    </subcellularLocation>
</comment>
<accession>A0AAN9LHV3</accession>
<dbReference type="Proteomes" id="UP001367508">
    <property type="component" value="Unassembled WGS sequence"/>
</dbReference>
<gene>
    <name evidence="10" type="ORF">VNO77_16699</name>
</gene>
<reference evidence="10 11" key="1">
    <citation type="submission" date="2024-01" db="EMBL/GenBank/DDBJ databases">
        <title>The genomes of 5 underutilized Papilionoideae crops provide insights into root nodulation and disease resistanc.</title>
        <authorList>
            <person name="Jiang F."/>
        </authorList>
    </citation>
    <scope>NUCLEOTIDE SEQUENCE [LARGE SCALE GENOMIC DNA]</scope>
    <source>
        <strain evidence="10">LVBAO_FW01</strain>
        <tissue evidence="10">Leaves</tissue>
    </source>
</reference>
<evidence type="ECO:0000256" key="4">
    <source>
        <dbReference type="ARBA" id="ARBA00022729"/>
    </source>
</evidence>
<dbReference type="EMBL" id="JAYMYQ010000004">
    <property type="protein sequence ID" value="KAK7336166.1"/>
    <property type="molecule type" value="Genomic_DNA"/>
</dbReference>
<evidence type="ECO:0000256" key="8">
    <source>
        <dbReference type="SAM" id="MobiDB-lite"/>
    </source>
</evidence>
<organism evidence="10 11">
    <name type="scientific">Canavalia gladiata</name>
    <name type="common">Sword bean</name>
    <name type="synonym">Dolichos gladiatus</name>
    <dbReference type="NCBI Taxonomy" id="3824"/>
    <lineage>
        <taxon>Eukaryota</taxon>
        <taxon>Viridiplantae</taxon>
        <taxon>Streptophyta</taxon>
        <taxon>Embryophyta</taxon>
        <taxon>Tracheophyta</taxon>
        <taxon>Spermatophyta</taxon>
        <taxon>Magnoliopsida</taxon>
        <taxon>eudicotyledons</taxon>
        <taxon>Gunneridae</taxon>
        <taxon>Pentapetalae</taxon>
        <taxon>rosids</taxon>
        <taxon>fabids</taxon>
        <taxon>Fabales</taxon>
        <taxon>Fabaceae</taxon>
        <taxon>Papilionoideae</taxon>
        <taxon>50 kb inversion clade</taxon>
        <taxon>NPAAA clade</taxon>
        <taxon>indigoferoid/millettioid clade</taxon>
        <taxon>Phaseoleae</taxon>
        <taxon>Canavalia</taxon>
    </lineage>
</organism>
<comment type="caution">
    <text evidence="10">The sequence shown here is derived from an EMBL/GenBank/DDBJ whole genome shotgun (WGS) entry which is preliminary data.</text>
</comment>
<dbReference type="GO" id="GO:0005576">
    <property type="term" value="C:extracellular region"/>
    <property type="evidence" value="ECO:0007669"/>
    <property type="project" value="UniProtKB-SubCell"/>
</dbReference>
<sequence>MTNLHGISPTILVVVAILALFVINDKTSATHFVHSTTSQAYDVNNVVHVLREHPTDADLIYYNSLQPSKVAHILRESPAGPDPIHHKFLQSDNNHVASKRFDGPNSFHHRSLQSIDAYRLARESPAGPDPRHHKFLQSHNNHVASKKSGSSNPINI</sequence>
<name>A0AAN9LHV3_CANGL</name>
<feature type="transmembrane region" description="Helical" evidence="9">
    <location>
        <begin position="6"/>
        <end position="23"/>
    </location>
</feature>
<evidence type="ECO:0000256" key="5">
    <source>
        <dbReference type="ARBA" id="ARBA00022782"/>
    </source>
</evidence>
<comment type="similarity">
    <text evidence="2">Belongs to the CLV3/ESR signal peptide family.</text>
</comment>
<keyword evidence="4" id="KW-0732">Signal</keyword>
<feature type="compositionally biased region" description="Polar residues" evidence="8">
    <location>
        <begin position="137"/>
        <end position="156"/>
    </location>
</feature>
<keyword evidence="9" id="KW-0812">Transmembrane</keyword>
<keyword evidence="6" id="KW-0325">Glycoprotein</keyword>
<keyword evidence="3" id="KW-0964">Secreted</keyword>
<dbReference type="PANTHER" id="PTHR36016:SF9">
    <property type="entry name" value="PROTEIN, PUTATIVE-RELATED"/>
    <property type="match status" value="1"/>
</dbReference>
<evidence type="ECO:0000313" key="11">
    <source>
        <dbReference type="Proteomes" id="UP001367508"/>
    </source>
</evidence>
<dbReference type="PANTHER" id="PTHR36016">
    <property type="entry name" value="CLAVATA3/ESR (CLE)-RELATED PROTEIN 7"/>
    <property type="match status" value="1"/>
</dbReference>
<dbReference type="AlphaFoldDB" id="A0AAN9LHV3"/>
<keyword evidence="5" id="KW-0221">Differentiation</keyword>
<evidence type="ECO:0000313" key="10">
    <source>
        <dbReference type="EMBL" id="KAK7336166.1"/>
    </source>
</evidence>
<evidence type="ECO:0000256" key="6">
    <source>
        <dbReference type="ARBA" id="ARBA00023180"/>
    </source>
</evidence>
<keyword evidence="9" id="KW-1133">Transmembrane helix</keyword>
<keyword evidence="9" id="KW-0472">Membrane</keyword>
<evidence type="ECO:0000256" key="9">
    <source>
        <dbReference type="SAM" id="Phobius"/>
    </source>
</evidence>
<proteinExistence type="inferred from homology"/>
<feature type="region of interest" description="Disordered" evidence="8">
    <location>
        <begin position="122"/>
        <end position="156"/>
    </location>
</feature>
<evidence type="ECO:0000256" key="3">
    <source>
        <dbReference type="ARBA" id="ARBA00022525"/>
    </source>
</evidence>
<dbReference type="GO" id="GO:0030154">
    <property type="term" value="P:cell differentiation"/>
    <property type="evidence" value="ECO:0007669"/>
    <property type="project" value="UniProtKB-KW"/>
</dbReference>
<dbReference type="InterPro" id="IPR039617">
    <property type="entry name" value="CLAVATA3-CLE"/>
</dbReference>
<keyword evidence="7" id="KW-0379">Hydroxylation</keyword>
<evidence type="ECO:0000256" key="2">
    <source>
        <dbReference type="ARBA" id="ARBA00005416"/>
    </source>
</evidence>
<protein>
    <submittedName>
        <fullName evidence="10">Uncharacterized protein</fullName>
    </submittedName>
</protein>
<keyword evidence="11" id="KW-1185">Reference proteome</keyword>